<evidence type="ECO:0000259" key="2">
    <source>
        <dbReference type="Pfam" id="PF18990"/>
    </source>
</evidence>
<organism evidence="3 4">
    <name type="scientific">Chitinophaga terrae</name>
    <name type="common">ex Kim and Jung 2007</name>
    <dbReference type="NCBI Taxonomy" id="408074"/>
    <lineage>
        <taxon>Bacteria</taxon>
        <taxon>Pseudomonadati</taxon>
        <taxon>Bacteroidota</taxon>
        <taxon>Chitinophagia</taxon>
        <taxon>Chitinophagales</taxon>
        <taxon>Chitinophagaceae</taxon>
        <taxon>Chitinophaga</taxon>
    </lineage>
</organism>
<proteinExistence type="predicted"/>
<name>A0A1H4DL99_9BACT</name>
<reference evidence="4" key="1">
    <citation type="submission" date="2016-10" db="EMBL/GenBank/DDBJ databases">
        <authorList>
            <person name="Varghese N."/>
            <person name="Submissions S."/>
        </authorList>
    </citation>
    <scope>NUCLEOTIDE SEQUENCE [LARGE SCALE GENOMIC DNA]</scope>
    <source>
        <strain evidence="4">DSM 23920</strain>
    </source>
</reference>
<feature type="domain" description="DUF5723" evidence="2">
    <location>
        <begin position="40"/>
        <end position="429"/>
    </location>
</feature>
<evidence type="ECO:0000256" key="1">
    <source>
        <dbReference type="SAM" id="SignalP"/>
    </source>
</evidence>
<dbReference type="Pfam" id="PF18990">
    <property type="entry name" value="DUF5723"/>
    <property type="match status" value="1"/>
</dbReference>
<dbReference type="EMBL" id="FNRL01000014">
    <property type="protein sequence ID" value="SEA73357.1"/>
    <property type="molecule type" value="Genomic_DNA"/>
</dbReference>
<evidence type="ECO:0000313" key="3">
    <source>
        <dbReference type="EMBL" id="SEA73357.1"/>
    </source>
</evidence>
<feature type="signal peptide" evidence="1">
    <location>
        <begin position="1"/>
        <end position="19"/>
    </location>
</feature>
<accession>A0A1H4DL99</accession>
<dbReference type="RefSeq" id="WP_089762917.1">
    <property type="nucleotide sequence ID" value="NZ_BKAT01000023.1"/>
</dbReference>
<feature type="chain" id="PRO_5011439295" description="DUF5723 domain-containing protein" evidence="1">
    <location>
        <begin position="20"/>
        <end position="460"/>
    </location>
</feature>
<gene>
    <name evidence="3" type="ORF">SAMN05660909_03170</name>
</gene>
<dbReference type="InterPro" id="IPR043781">
    <property type="entry name" value="DUF5723"/>
</dbReference>
<dbReference type="OrthoDB" id="9805336at2"/>
<dbReference type="STRING" id="408074.SAMN05660909_03170"/>
<sequence length="460" mass="50082">MKRIITGLLLSCCTTYVHAQDLAGFRTSNYAGVNSVFYNPASIANSRYRFDVNVFAVNVGVSNNQLKYKLSDIGSSFNEDTLKNQLFGQNAGLTKALVNLGVHAPSVMFNVGKFSFAVTSRVRMVTNVTDLDGKLADKVINDFSNDPNLPYKIASDNNMRVSMNGWAEIGASVAREVLAVGPHHLKAGITLKYLAGAGNGTINIDKLHATLDVDQVKEDAYLTDAKGAIGMNFAGFSVSDFDVNDLTKFTGRGFGIDLGAVYEYCSGADQNYKYRVGLSLLDAGKIKYERDVTRSGTFAINIPAGQQFAFSNLDGVSLDNYKAELTKYPQYFQASKDNDRDKYSVSLPTTLRIDGDYHIHNAFYVNLDVQFALSSGKNKPYNAQYFNAFSITPRYDGKIFGFFLPISYNELSKLNAGASFRVGPLFVGSGSVLTALMGSSHQVDGFIGIHIGGLARKAAK</sequence>
<dbReference type="Proteomes" id="UP000199656">
    <property type="component" value="Unassembled WGS sequence"/>
</dbReference>
<keyword evidence="1" id="KW-0732">Signal</keyword>
<keyword evidence="4" id="KW-1185">Reference proteome</keyword>
<protein>
    <recommendedName>
        <fullName evidence="2">DUF5723 domain-containing protein</fullName>
    </recommendedName>
</protein>
<dbReference type="AlphaFoldDB" id="A0A1H4DL99"/>
<evidence type="ECO:0000313" key="4">
    <source>
        <dbReference type="Proteomes" id="UP000199656"/>
    </source>
</evidence>